<keyword evidence="2" id="KW-1185">Reference proteome</keyword>
<evidence type="ECO:0000313" key="1">
    <source>
        <dbReference type="EMBL" id="VEL26824.1"/>
    </source>
</evidence>
<proteinExistence type="predicted"/>
<evidence type="ECO:0000313" key="2">
    <source>
        <dbReference type="Proteomes" id="UP000784294"/>
    </source>
</evidence>
<reference evidence="1" key="1">
    <citation type="submission" date="2018-11" db="EMBL/GenBank/DDBJ databases">
        <authorList>
            <consortium name="Pathogen Informatics"/>
        </authorList>
    </citation>
    <scope>NUCLEOTIDE SEQUENCE</scope>
</reference>
<organism evidence="1 2">
    <name type="scientific">Protopolystoma xenopodis</name>
    <dbReference type="NCBI Taxonomy" id="117903"/>
    <lineage>
        <taxon>Eukaryota</taxon>
        <taxon>Metazoa</taxon>
        <taxon>Spiralia</taxon>
        <taxon>Lophotrochozoa</taxon>
        <taxon>Platyhelminthes</taxon>
        <taxon>Monogenea</taxon>
        <taxon>Polyopisthocotylea</taxon>
        <taxon>Polystomatidea</taxon>
        <taxon>Polystomatidae</taxon>
        <taxon>Protopolystoma</taxon>
    </lineage>
</organism>
<protein>
    <submittedName>
        <fullName evidence="1">Uncharacterized protein</fullName>
    </submittedName>
</protein>
<sequence>MLHRVAVETRQRRRANACKVGRSRCRLELAGRRISGQVEAVSGSLVAEASRGILQDVSDSSIRAYFAFIH</sequence>
<dbReference type="AlphaFoldDB" id="A0A3S5CPX9"/>
<name>A0A3S5CPX9_9PLAT</name>
<dbReference type="EMBL" id="CAAALY010082991">
    <property type="protein sequence ID" value="VEL26824.1"/>
    <property type="molecule type" value="Genomic_DNA"/>
</dbReference>
<gene>
    <name evidence="1" type="ORF">PXEA_LOCUS20264</name>
</gene>
<dbReference type="Proteomes" id="UP000784294">
    <property type="component" value="Unassembled WGS sequence"/>
</dbReference>
<comment type="caution">
    <text evidence="1">The sequence shown here is derived from an EMBL/GenBank/DDBJ whole genome shotgun (WGS) entry which is preliminary data.</text>
</comment>
<accession>A0A3S5CPX9</accession>